<name>A0A1I4DIT6_9ACTN</name>
<organism evidence="4 5">
    <name type="scientific">Geodermatophilus ruber</name>
    <dbReference type="NCBI Taxonomy" id="504800"/>
    <lineage>
        <taxon>Bacteria</taxon>
        <taxon>Bacillati</taxon>
        <taxon>Actinomycetota</taxon>
        <taxon>Actinomycetes</taxon>
        <taxon>Geodermatophilales</taxon>
        <taxon>Geodermatophilaceae</taxon>
        <taxon>Geodermatophilus</taxon>
    </lineage>
</organism>
<keyword evidence="5" id="KW-1185">Reference proteome</keyword>
<dbReference type="GO" id="GO:0016757">
    <property type="term" value="F:glycosyltransferase activity"/>
    <property type="evidence" value="ECO:0007669"/>
    <property type="project" value="UniProtKB-KW"/>
</dbReference>
<keyword evidence="1" id="KW-0328">Glycosyltransferase</keyword>
<evidence type="ECO:0000259" key="3">
    <source>
        <dbReference type="Pfam" id="PF13579"/>
    </source>
</evidence>
<dbReference type="InterPro" id="IPR028098">
    <property type="entry name" value="Glyco_trans_4-like_N"/>
</dbReference>
<reference evidence="4 5" key="1">
    <citation type="submission" date="2016-10" db="EMBL/GenBank/DDBJ databases">
        <authorList>
            <person name="de Groot N.N."/>
        </authorList>
    </citation>
    <scope>NUCLEOTIDE SEQUENCE [LARGE SCALE GENOMIC DNA]</scope>
    <source>
        <strain evidence="4 5">DSM 45317</strain>
    </source>
</reference>
<dbReference type="RefSeq" id="WP_091323520.1">
    <property type="nucleotide sequence ID" value="NZ_FOSW01000004.1"/>
</dbReference>
<evidence type="ECO:0000313" key="5">
    <source>
        <dbReference type="Proteomes" id="UP000199152"/>
    </source>
</evidence>
<feature type="domain" description="Glycosyltransferase subfamily 4-like N-terminal" evidence="3">
    <location>
        <begin position="18"/>
        <end position="188"/>
    </location>
</feature>
<evidence type="ECO:0000313" key="4">
    <source>
        <dbReference type="EMBL" id="SFK92799.1"/>
    </source>
</evidence>
<dbReference type="Proteomes" id="UP000199152">
    <property type="component" value="Unassembled WGS sequence"/>
</dbReference>
<dbReference type="EMBL" id="FOSW01000004">
    <property type="protein sequence ID" value="SFK92799.1"/>
    <property type="molecule type" value="Genomic_DNA"/>
</dbReference>
<dbReference type="Pfam" id="PF13579">
    <property type="entry name" value="Glyco_trans_4_4"/>
    <property type="match status" value="1"/>
</dbReference>
<dbReference type="InParanoid" id="A0A1I4DIT6"/>
<dbReference type="CDD" id="cd03794">
    <property type="entry name" value="GT4_WbuB-like"/>
    <property type="match status" value="1"/>
</dbReference>
<dbReference type="STRING" id="504800.SAMN04488085_104394"/>
<keyword evidence="2 4" id="KW-0808">Transferase</keyword>
<dbReference type="AlphaFoldDB" id="A0A1I4DIT6"/>
<protein>
    <submittedName>
        <fullName evidence="4">Glycosyltransferase involved in cell wall bisynthesis</fullName>
    </submittedName>
</protein>
<accession>A0A1I4DIT6</accession>
<dbReference type="Pfam" id="PF13692">
    <property type="entry name" value="Glyco_trans_1_4"/>
    <property type="match status" value="1"/>
</dbReference>
<evidence type="ECO:0000256" key="1">
    <source>
        <dbReference type="ARBA" id="ARBA00022676"/>
    </source>
</evidence>
<evidence type="ECO:0000256" key="2">
    <source>
        <dbReference type="ARBA" id="ARBA00022679"/>
    </source>
</evidence>
<dbReference type="OrthoDB" id="9808602at2"/>
<gene>
    <name evidence="4" type="ORF">SAMN04488085_104394</name>
</gene>
<dbReference type="Gene3D" id="3.40.50.2000">
    <property type="entry name" value="Glycogen Phosphorylase B"/>
    <property type="match status" value="2"/>
</dbReference>
<dbReference type="PANTHER" id="PTHR12526">
    <property type="entry name" value="GLYCOSYLTRANSFERASE"/>
    <property type="match status" value="1"/>
</dbReference>
<dbReference type="SUPFAM" id="SSF53756">
    <property type="entry name" value="UDP-Glycosyltransferase/glycogen phosphorylase"/>
    <property type="match status" value="1"/>
</dbReference>
<sequence>MRLVYLHQYFVTPEMSGGTRSYEWASRLAARGHDVHVVTSDQAEGARRRVTVEGGAQVHWIPVRYDNSMSVPRRMLAFVQFAVMASWTARRLRGDVVLATSTPLTIAIPALAARWGRPTPMVFEVRDLWPDVPIAMGGLRNPVLQRAARLLERAAYRHATRVIALSPEMTAGVVRAGFPAEAITLVPNASDVALFRRPGVEAEARRFRAAHEWLGDRPLVLYAGTLGRANDIPWLVDVAAATAPLAPEVRFLIVGEGAEKQKVTALAERRGVLGRSLFLLPAQPKEAMPGILAAATISTSLVADIPALAGNSANKVFDAFAAGRPVALNAQGSLGGLLEGTGAGLVLDRDPRVAAKQLAGFLADPAAVARAGAASRELADKVFARDVLFAGFERAVADAYREGRVVRTLRRPTAVPPEPQARAQWGVLAGIDEVTGWTSS</sequence>
<dbReference type="PANTHER" id="PTHR12526:SF638">
    <property type="entry name" value="SPORE COAT PROTEIN SA"/>
    <property type="match status" value="1"/>
</dbReference>
<proteinExistence type="predicted"/>